<dbReference type="Proteomes" id="UP000663836">
    <property type="component" value="Unassembled WGS sequence"/>
</dbReference>
<evidence type="ECO:0000256" key="1">
    <source>
        <dbReference type="SAM" id="SignalP"/>
    </source>
</evidence>
<feature type="signal peptide" evidence="1">
    <location>
        <begin position="1"/>
        <end position="22"/>
    </location>
</feature>
<gene>
    <name evidence="2" type="ORF">JBS370_LOCUS38842</name>
</gene>
<dbReference type="AlphaFoldDB" id="A0A820EUR0"/>
<keyword evidence="1" id="KW-0732">Signal</keyword>
<evidence type="ECO:0000313" key="3">
    <source>
        <dbReference type="Proteomes" id="UP000663836"/>
    </source>
</evidence>
<dbReference type="EMBL" id="CAJOBD010023156">
    <property type="protein sequence ID" value="CAF4254418.1"/>
    <property type="molecule type" value="Genomic_DNA"/>
</dbReference>
<proteinExistence type="predicted"/>
<organism evidence="2 3">
    <name type="scientific">Rotaria sordida</name>
    <dbReference type="NCBI Taxonomy" id="392033"/>
    <lineage>
        <taxon>Eukaryota</taxon>
        <taxon>Metazoa</taxon>
        <taxon>Spiralia</taxon>
        <taxon>Gnathifera</taxon>
        <taxon>Rotifera</taxon>
        <taxon>Eurotatoria</taxon>
        <taxon>Bdelloidea</taxon>
        <taxon>Philodinida</taxon>
        <taxon>Philodinidae</taxon>
        <taxon>Rotaria</taxon>
    </lineage>
</organism>
<feature type="non-terminal residue" evidence="2">
    <location>
        <position position="1"/>
    </location>
</feature>
<name>A0A820EUR0_9BILA</name>
<protein>
    <submittedName>
        <fullName evidence="2">Uncharacterized protein</fullName>
    </submittedName>
</protein>
<accession>A0A820EUR0</accession>
<comment type="caution">
    <text evidence="2">The sequence shown here is derived from an EMBL/GenBank/DDBJ whole genome shotgun (WGS) entry which is preliminary data.</text>
</comment>
<reference evidence="2" key="1">
    <citation type="submission" date="2021-02" db="EMBL/GenBank/DDBJ databases">
        <authorList>
            <person name="Nowell W R."/>
        </authorList>
    </citation>
    <scope>NUCLEOTIDE SEQUENCE</scope>
</reference>
<sequence>KAGLALAGLPLFLFSPMGTVFADGGGLQYFKRIAIPTTCLHM</sequence>
<feature type="chain" id="PRO_5032618990" evidence="1">
    <location>
        <begin position="23"/>
        <end position="42"/>
    </location>
</feature>
<evidence type="ECO:0000313" key="2">
    <source>
        <dbReference type="EMBL" id="CAF4254418.1"/>
    </source>
</evidence>